<dbReference type="Gene3D" id="3.40.1490.10">
    <property type="entry name" value="Bit1"/>
    <property type="match status" value="1"/>
</dbReference>
<dbReference type="GO" id="GO:0004045">
    <property type="term" value="F:peptidyl-tRNA hydrolase activity"/>
    <property type="evidence" value="ECO:0007669"/>
    <property type="project" value="UniProtKB-EC"/>
</dbReference>
<dbReference type="InterPro" id="IPR002833">
    <property type="entry name" value="PTH2"/>
</dbReference>
<dbReference type="PROSITE" id="PS50030">
    <property type="entry name" value="UBA"/>
    <property type="match status" value="1"/>
</dbReference>
<dbReference type="NCBIfam" id="TIGR00283">
    <property type="entry name" value="arch_pth2"/>
    <property type="match status" value="1"/>
</dbReference>
<dbReference type="FunFam" id="3.40.1490.10:FF:000002">
    <property type="entry name" value="Peptidyl-tRNA hydrolase 2, mitochondrial"/>
    <property type="match status" value="1"/>
</dbReference>
<reference evidence="7" key="2">
    <citation type="submission" date="2025-08" db="UniProtKB">
        <authorList>
            <consortium name="RefSeq"/>
        </authorList>
    </citation>
    <scope>IDENTIFICATION</scope>
</reference>
<protein>
    <recommendedName>
        <fullName evidence="1">peptidyl-tRNA hydrolase</fullName>
        <ecNumber evidence="1">3.1.1.29</ecNumber>
    </recommendedName>
</protein>
<sequence>MSDDGATAGADGDWVPKEELIQLLTNMGVSRNAAIKALFHTGNYSADLAAAWIFENQDQDLDAPFDFEEGSSDSSEDEIGDYIAEGDFHKMVFVVNSELNMGVGKVAAQVAHAALGIHRFILDNQQKFGEMLLHWEQYGETKIVLKGTNKDELIALAVKAEALGLPNYIVQDAGRTQIASGSVTVLGIFGKIKDIDQVTGQLKLL</sequence>
<dbReference type="PANTHER" id="PTHR12649:SF29">
    <property type="entry name" value="AMINOACYL-TRNA HYDROLASE"/>
    <property type="match status" value="1"/>
</dbReference>
<dbReference type="Pfam" id="PF01981">
    <property type="entry name" value="PTH2"/>
    <property type="match status" value="1"/>
</dbReference>
<dbReference type="InParanoid" id="A0A1S3IMQ2"/>
<dbReference type="AlphaFoldDB" id="A0A1S3IMQ2"/>
<dbReference type="Gene3D" id="1.10.8.10">
    <property type="entry name" value="DNA helicase RuvA subunit, C-terminal domain"/>
    <property type="match status" value="1"/>
</dbReference>
<dbReference type="InterPro" id="IPR023476">
    <property type="entry name" value="Pep_tRNA_hydro_II_dom_sf"/>
</dbReference>
<evidence type="ECO:0000313" key="7">
    <source>
        <dbReference type="RefSeq" id="XP_013399515.1"/>
    </source>
</evidence>
<keyword evidence="2 7" id="KW-0378">Hydrolase</keyword>
<dbReference type="Pfam" id="PF22562">
    <property type="entry name" value="UBA_7"/>
    <property type="match status" value="1"/>
</dbReference>
<name>A0A1S3IMQ2_LINAN</name>
<comment type="similarity">
    <text evidence="3">Belongs to the PTH2 family.</text>
</comment>
<dbReference type="SUPFAM" id="SSF46934">
    <property type="entry name" value="UBA-like"/>
    <property type="match status" value="1"/>
</dbReference>
<dbReference type="GeneID" id="106165734"/>
<dbReference type="KEGG" id="lak:106165734"/>
<keyword evidence="6" id="KW-1185">Reference proteome</keyword>
<evidence type="ECO:0000256" key="1">
    <source>
        <dbReference type="ARBA" id="ARBA00013260"/>
    </source>
</evidence>
<reference evidence="7" key="1">
    <citation type="journal article" date="2015" name="Nat. Commun.">
        <title>The Lingula genome provides insights into brachiopod evolution and the origin of phosphate biomineralization.</title>
        <authorList>
            <person name="Luo Y.J."/>
            <person name="Takeuchi T."/>
            <person name="Koyanagi R."/>
            <person name="Yamada L."/>
            <person name="Kanda M."/>
            <person name="Khalturina M."/>
            <person name="Fujie M."/>
            <person name="Yamasaki S.I."/>
            <person name="Endo K."/>
            <person name="Satoh N."/>
        </authorList>
    </citation>
    <scope>NUCLEOTIDE SEQUENCE</scope>
</reference>
<comment type="catalytic activity">
    <reaction evidence="4">
        <text>an N-acyl-L-alpha-aminoacyl-tRNA + H2O = an N-acyl-L-amino acid + a tRNA + H(+)</text>
        <dbReference type="Rhea" id="RHEA:54448"/>
        <dbReference type="Rhea" id="RHEA-COMP:10123"/>
        <dbReference type="Rhea" id="RHEA-COMP:13883"/>
        <dbReference type="ChEBI" id="CHEBI:15377"/>
        <dbReference type="ChEBI" id="CHEBI:15378"/>
        <dbReference type="ChEBI" id="CHEBI:59874"/>
        <dbReference type="ChEBI" id="CHEBI:78442"/>
        <dbReference type="ChEBI" id="CHEBI:138191"/>
        <dbReference type="EC" id="3.1.1.29"/>
    </reaction>
</comment>
<dbReference type="InterPro" id="IPR009060">
    <property type="entry name" value="UBA-like_sf"/>
</dbReference>
<dbReference type="CDD" id="cd14296">
    <property type="entry name" value="UBA1_scUBP14_like"/>
    <property type="match status" value="1"/>
</dbReference>
<feature type="domain" description="UBA" evidence="5">
    <location>
        <begin position="15"/>
        <end position="56"/>
    </location>
</feature>
<evidence type="ECO:0000256" key="2">
    <source>
        <dbReference type="ARBA" id="ARBA00022801"/>
    </source>
</evidence>
<proteinExistence type="inferred from homology"/>
<gene>
    <name evidence="7" type="primary">LOC106165734</name>
</gene>
<dbReference type="PANTHER" id="PTHR12649">
    <property type="entry name" value="PEPTIDYL-TRNA HYDROLASE 2"/>
    <property type="match status" value="1"/>
</dbReference>
<dbReference type="EC" id="3.1.1.29" evidence="1"/>
<dbReference type="CDD" id="cd02430">
    <property type="entry name" value="PTH2"/>
    <property type="match status" value="1"/>
</dbReference>
<evidence type="ECO:0000313" key="6">
    <source>
        <dbReference type="Proteomes" id="UP000085678"/>
    </source>
</evidence>
<evidence type="ECO:0000259" key="5">
    <source>
        <dbReference type="PROSITE" id="PS50030"/>
    </source>
</evidence>
<evidence type="ECO:0000256" key="4">
    <source>
        <dbReference type="ARBA" id="ARBA00048707"/>
    </source>
</evidence>
<accession>A0A1S3IMQ2</accession>
<dbReference type="OrthoDB" id="1733656at2759"/>
<organism evidence="6 7">
    <name type="scientific">Lingula anatina</name>
    <name type="common">Brachiopod</name>
    <name type="synonym">Lingula unguis</name>
    <dbReference type="NCBI Taxonomy" id="7574"/>
    <lineage>
        <taxon>Eukaryota</taxon>
        <taxon>Metazoa</taxon>
        <taxon>Spiralia</taxon>
        <taxon>Lophotrochozoa</taxon>
        <taxon>Brachiopoda</taxon>
        <taxon>Linguliformea</taxon>
        <taxon>Lingulata</taxon>
        <taxon>Lingulida</taxon>
        <taxon>Linguloidea</taxon>
        <taxon>Lingulidae</taxon>
        <taxon>Lingula</taxon>
    </lineage>
</organism>
<dbReference type="InterPro" id="IPR015940">
    <property type="entry name" value="UBA"/>
</dbReference>
<dbReference type="GO" id="GO:0005829">
    <property type="term" value="C:cytosol"/>
    <property type="evidence" value="ECO:0007669"/>
    <property type="project" value="TreeGrafter"/>
</dbReference>
<dbReference type="RefSeq" id="XP_013399515.1">
    <property type="nucleotide sequence ID" value="XM_013544061.1"/>
</dbReference>
<dbReference type="Proteomes" id="UP000085678">
    <property type="component" value="Unplaced"/>
</dbReference>
<evidence type="ECO:0000256" key="3">
    <source>
        <dbReference type="ARBA" id="ARBA00038050"/>
    </source>
</evidence>
<dbReference type="SUPFAM" id="SSF102462">
    <property type="entry name" value="Peptidyl-tRNA hydrolase II"/>
    <property type="match status" value="1"/>
</dbReference>
<dbReference type="SMART" id="SM00165">
    <property type="entry name" value="UBA"/>
    <property type="match status" value="1"/>
</dbReference>
<dbReference type="STRING" id="7574.A0A1S3IMQ2"/>